<evidence type="ECO:0008006" key="3">
    <source>
        <dbReference type="Google" id="ProtNLM"/>
    </source>
</evidence>
<gene>
    <name evidence="1" type="ORF">PHMEG_00028764</name>
</gene>
<accession>A0A225V3Q2</accession>
<organism evidence="1 2">
    <name type="scientific">Phytophthora megakarya</name>
    <dbReference type="NCBI Taxonomy" id="4795"/>
    <lineage>
        <taxon>Eukaryota</taxon>
        <taxon>Sar</taxon>
        <taxon>Stramenopiles</taxon>
        <taxon>Oomycota</taxon>
        <taxon>Peronosporomycetes</taxon>
        <taxon>Peronosporales</taxon>
        <taxon>Peronosporaceae</taxon>
        <taxon>Phytophthora</taxon>
    </lineage>
</organism>
<comment type="caution">
    <text evidence="1">The sequence shown here is derived from an EMBL/GenBank/DDBJ whole genome shotgun (WGS) entry which is preliminary data.</text>
</comment>
<evidence type="ECO:0000313" key="2">
    <source>
        <dbReference type="Proteomes" id="UP000198211"/>
    </source>
</evidence>
<dbReference type="OrthoDB" id="123998at2759"/>
<evidence type="ECO:0000313" key="1">
    <source>
        <dbReference type="EMBL" id="OWZ00121.1"/>
    </source>
</evidence>
<dbReference type="Proteomes" id="UP000198211">
    <property type="component" value="Unassembled WGS sequence"/>
</dbReference>
<sequence length="204" mass="22920">MVVDALERKIRHREYSRACQARHREKEKMYEADLQGYITKLQCEIKALELKVQDISRSPNITNIWAIAAEYATYFNDYVSSPDTLHATASSFLHGIMAPDVAIGSEFGVEAQLETWKLFALYFADVHLELKGMDMSTTHTLAVRTIISVTITRNTLCRAFPHLSHDGPGGTKGSKWSPLANRLLGQKLVMRGSALFGWNNAIHP</sequence>
<protein>
    <recommendedName>
        <fullName evidence="3">Bzip transcription factor</fullName>
    </recommendedName>
</protein>
<dbReference type="EMBL" id="NBNE01007876">
    <property type="protein sequence ID" value="OWZ00121.1"/>
    <property type="molecule type" value="Genomic_DNA"/>
</dbReference>
<dbReference type="AlphaFoldDB" id="A0A225V3Q2"/>
<dbReference type="CDD" id="cd14686">
    <property type="entry name" value="bZIP"/>
    <property type="match status" value="1"/>
</dbReference>
<reference evidence="2" key="1">
    <citation type="submission" date="2017-03" db="EMBL/GenBank/DDBJ databases">
        <title>Phytopthora megakarya and P. palmivora, two closely related causual agents of cacao black pod achieved similar genome size and gene model numbers by different mechanisms.</title>
        <authorList>
            <person name="Ali S."/>
            <person name="Shao J."/>
            <person name="Larry D.J."/>
            <person name="Kronmiller B."/>
            <person name="Shen D."/>
            <person name="Strem M.D."/>
            <person name="Melnick R.L."/>
            <person name="Guiltinan M.J."/>
            <person name="Tyler B.M."/>
            <person name="Meinhardt L.W."/>
            <person name="Bailey B.A."/>
        </authorList>
    </citation>
    <scope>NUCLEOTIDE SEQUENCE [LARGE SCALE GENOMIC DNA]</scope>
    <source>
        <strain evidence="2">zdho120</strain>
    </source>
</reference>
<proteinExistence type="predicted"/>
<name>A0A225V3Q2_9STRA</name>
<keyword evidence="2" id="KW-1185">Reference proteome</keyword>